<dbReference type="GO" id="GO:0005524">
    <property type="term" value="F:ATP binding"/>
    <property type="evidence" value="ECO:0007669"/>
    <property type="project" value="InterPro"/>
</dbReference>
<comment type="subunit">
    <text evidence="6">Homotetramer. Forms an RuvA(8)-RuvB(12)-Holliday junction (HJ) complex. HJ DNA is sandwiched between 2 RuvA tetramers; dsDNA enters through RuvA and exits via RuvB. An RuvB hexamer assembles on each DNA strand where it exits the tetramer. Each RuvB hexamer is contacted by two RuvA subunits (via domain III) on 2 adjacent RuvB subunits; this complex drives branch migration. In the full resolvosome a probable DNA-RuvA(4)-RuvB(12)-RuvC(2) complex forms which resolves the HJ.</text>
</comment>
<reference evidence="10" key="1">
    <citation type="submission" date="2020-07" db="EMBL/GenBank/DDBJ databases">
        <title>Huge and variable diversity of episymbiotic CPR bacteria and DPANN archaea in groundwater ecosystems.</title>
        <authorList>
            <person name="He C.Y."/>
            <person name="Keren R."/>
            <person name="Whittaker M."/>
            <person name="Farag I.F."/>
            <person name="Doudna J."/>
            <person name="Cate J.H.D."/>
            <person name="Banfield J.F."/>
        </authorList>
    </citation>
    <scope>NUCLEOTIDE SEQUENCE</scope>
    <source>
        <strain evidence="10">NC_groundwater_17_Pr7_B-0.1um_64_12</strain>
    </source>
</reference>
<dbReference type="GO" id="GO:0000400">
    <property type="term" value="F:four-way junction DNA binding"/>
    <property type="evidence" value="ECO:0007669"/>
    <property type="project" value="UniProtKB-UniRule"/>
</dbReference>
<comment type="similarity">
    <text evidence="6">Belongs to the RuvA family.</text>
</comment>
<evidence type="ECO:0000256" key="7">
    <source>
        <dbReference type="SAM" id="Coils"/>
    </source>
</evidence>
<evidence type="ECO:0000259" key="8">
    <source>
        <dbReference type="Pfam" id="PF01330"/>
    </source>
</evidence>
<comment type="caution">
    <text evidence="6">Lacks conserved residue(s) required for the propagation of feature annotation.</text>
</comment>
<organism evidence="10 11">
    <name type="scientific">Fimbriimonas ginsengisoli</name>
    <dbReference type="NCBI Taxonomy" id="1005039"/>
    <lineage>
        <taxon>Bacteria</taxon>
        <taxon>Bacillati</taxon>
        <taxon>Armatimonadota</taxon>
        <taxon>Fimbriimonadia</taxon>
        <taxon>Fimbriimonadales</taxon>
        <taxon>Fimbriimonadaceae</taxon>
        <taxon>Fimbriimonas</taxon>
    </lineage>
</organism>
<evidence type="ECO:0000313" key="11">
    <source>
        <dbReference type="Proteomes" id="UP000727962"/>
    </source>
</evidence>
<dbReference type="GO" id="GO:0006281">
    <property type="term" value="P:DNA repair"/>
    <property type="evidence" value="ECO:0007669"/>
    <property type="project" value="UniProtKB-UniRule"/>
</dbReference>
<evidence type="ECO:0000256" key="4">
    <source>
        <dbReference type="ARBA" id="ARBA00023172"/>
    </source>
</evidence>
<dbReference type="InterPro" id="IPR000085">
    <property type="entry name" value="RuvA"/>
</dbReference>
<dbReference type="Gene3D" id="1.10.8.10">
    <property type="entry name" value="DNA helicase RuvA subunit, C-terminal domain"/>
    <property type="match status" value="1"/>
</dbReference>
<evidence type="ECO:0000313" key="10">
    <source>
        <dbReference type="EMBL" id="MBI1757549.1"/>
    </source>
</evidence>
<dbReference type="EMBL" id="JACOSL010000065">
    <property type="protein sequence ID" value="MBI1757549.1"/>
    <property type="molecule type" value="Genomic_DNA"/>
</dbReference>
<dbReference type="SUPFAM" id="SSF50249">
    <property type="entry name" value="Nucleic acid-binding proteins"/>
    <property type="match status" value="1"/>
</dbReference>
<keyword evidence="5 6" id="KW-0234">DNA repair</keyword>
<dbReference type="InterPro" id="IPR011114">
    <property type="entry name" value="RuvA_C"/>
</dbReference>
<feature type="domain" description="DNA helicase Holliday junction RuvA type" evidence="8">
    <location>
        <begin position="2"/>
        <end position="58"/>
    </location>
</feature>
<dbReference type="Gene3D" id="2.40.50.140">
    <property type="entry name" value="Nucleic acid-binding proteins"/>
    <property type="match status" value="1"/>
</dbReference>
<dbReference type="GO" id="GO:0048476">
    <property type="term" value="C:Holliday junction resolvase complex"/>
    <property type="evidence" value="ECO:0007669"/>
    <property type="project" value="UniProtKB-UniRule"/>
</dbReference>
<dbReference type="InterPro" id="IPR012340">
    <property type="entry name" value="NA-bd_OB-fold"/>
</dbReference>
<dbReference type="GO" id="GO:0016787">
    <property type="term" value="F:hydrolase activity"/>
    <property type="evidence" value="ECO:0007669"/>
    <property type="project" value="UniProtKB-KW"/>
</dbReference>
<keyword evidence="7" id="KW-0175">Coiled coil</keyword>
<evidence type="ECO:0000256" key="5">
    <source>
        <dbReference type="ARBA" id="ARBA00023204"/>
    </source>
</evidence>
<keyword evidence="10" id="KW-0378">Hydrolase</keyword>
<proteinExistence type="inferred from homology"/>
<protein>
    <recommendedName>
        <fullName evidence="6">Holliday junction branch migration complex subunit RuvA</fullName>
    </recommendedName>
</protein>
<dbReference type="InterPro" id="IPR010994">
    <property type="entry name" value="RuvA_2-like"/>
</dbReference>
<comment type="domain">
    <text evidence="6">Has three domains with a flexible linker between the domains II and III and assumes an 'L' shape. Domain III is highly mobile and contacts RuvB.</text>
</comment>
<keyword evidence="4 6" id="KW-0233">DNA recombination</keyword>
<dbReference type="GO" id="GO:0006310">
    <property type="term" value="P:DNA recombination"/>
    <property type="evidence" value="ECO:0007669"/>
    <property type="project" value="UniProtKB-UniRule"/>
</dbReference>
<dbReference type="GO" id="GO:0009378">
    <property type="term" value="F:four-way junction helicase activity"/>
    <property type="evidence" value="ECO:0007669"/>
    <property type="project" value="InterPro"/>
</dbReference>
<dbReference type="InterPro" id="IPR013849">
    <property type="entry name" value="DNA_helicase_Holl-junc_RuvA_I"/>
</dbReference>
<feature type="region of interest" description="Domain III" evidence="6">
    <location>
        <begin position="141"/>
        <end position="192"/>
    </location>
</feature>
<dbReference type="Pfam" id="PF07499">
    <property type="entry name" value="RuvA_C"/>
    <property type="match status" value="1"/>
</dbReference>
<dbReference type="NCBIfam" id="TIGR00084">
    <property type="entry name" value="ruvA"/>
    <property type="match status" value="1"/>
</dbReference>
<dbReference type="SUPFAM" id="SSF47781">
    <property type="entry name" value="RuvA domain 2-like"/>
    <property type="match status" value="1"/>
</dbReference>
<dbReference type="SUPFAM" id="SSF46929">
    <property type="entry name" value="DNA helicase RuvA subunit, C-terminal domain"/>
    <property type="match status" value="1"/>
</dbReference>
<evidence type="ECO:0000256" key="2">
    <source>
        <dbReference type="ARBA" id="ARBA00022763"/>
    </source>
</evidence>
<dbReference type="GO" id="GO:0005737">
    <property type="term" value="C:cytoplasm"/>
    <property type="evidence" value="ECO:0007669"/>
    <property type="project" value="UniProtKB-SubCell"/>
</dbReference>
<keyword evidence="2 6" id="KW-0227">DNA damage</keyword>
<sequence>MRGELTEVVGSIALVDVAGVGYEVQIPDSVLMRLPAPGHPVDLRIRQIFREDAVSLYGFLEAYERRLFDLLIEVKGCGPKIALSLIGQLGAESVSSAILSQDARALIRASGVGQKLAERLILELREKLGQEAFRLRLEAAATPGGAPPDELVDALLALGYRRVEAESAASEARDQAEDVEDQLRVALRSLRR</sequence>
<dbReference type="AlphaFoldDB" id="A0A931LUG3"/>
<name>A0A931LUG3_FIMGI</name>
<accession>A0A931LUG3</accession>
<dbReference type="GO" id="GO:0009379">
    <property type="term" value="C:Holliday junction helicase complex"/>
    <property type="evidence" value="ECO:0007669"/>
    <property type="project" value="InterPro"/>
</dbReference>
<keyword evidence="3 6" id="KW-0238">DNA-binding</keyword>
<dbReference type="CDD" id="cd14332">
    <property type="entry name" value="UBA_RuvA_C"/>
    <property type="match status" value="1"/>
</dbReference>
<keyword evidence="1 6" id="KW-0963">Cytoplasm</keyword>
<feature type="coiled-coil region" evidence="7">
    <location>
        <begin position="162"/>
        <end position="189"/>
    </location>
</feature>
<comment type="function">
    <text evidence="6">The RuvA-RuvB-RuvC complex processes Holliday junction (HJ) DNA during genetic recombination and DNA repair, while the RuvA-RuvB complex plays an important role in the rescue of blocked DNA replication forks via replication fork reversal (RFR). RuvA specifically binds to HJ cruciform DNA, conferring on it an open structure. The RuvB hexamer acts as an ATP-dependent pump, pulling dsDNA into and through the RuvAB complex. HJ branch migration allows RuvC to scan DNA until it finds its consensus sequence, where it cleaves and resolves the cruciform DNA.</text>
</comment>
<evidence type="ECO:0000259" key="9">
    <source>
        <dbReference type="Pfam" id="PF07499"/>
    </source>
</evidence>
<dbReference type="Pfam" id="PF14520">
    <property type="entry name" value="HHH_5"/>
    <property type="match status" value="1"/>
</dbReference>
<evidence type="ECO:0000256" key="3">
    <source>
        <dbReference type="ARBA" id="ARBA00023125"/>
    </source>
</evidence>
<evidence type="ECO:0000256" key="1">
    <source>
        <dbReference type="ARBA" id="ARBA00022490"/>
    </source>
</evidence>
<comment type="caution">
    <text evidence="10">The sequence shown here is derived from an EMBL/GenBank/DDBJ whole genome shotgun (WGS) entry which is preliminary data.</text>
</comment>
<comment type="subcellular location">
    <subcellularLocation>
        <location evidence="6">Cytoplasm</location>
    </subcellularLocation>
</comment>
<dbReference type="Gene3D" id="1.10.150.20">
    <property type="entry name" value="5' to 3' exonuclease, C-terminal subdomain"/>
    <property type="match status" value="1"/>
</dbReference>
<dbReference type="HAMAP" id="MF_00031">
    <property type="entry name" value="DNA_HJ_migration_RuvA"/>
    <property type="match status" value="1"/>
</dbReference>
<gene>
    <name evidence="6 10" type="primary">ruvA</name>
    <name evidence="10" type="ORF">HYR64_10645</name>
</gene>
<feature type="domain" description="Holliday junction DNA helicase RuvA C-terminal" evidence="9">
    <location>
        <begin position="149"/>
        <end position="190"/>
    </location>
</feature>
<evidence type="ECO:0000256" key="6">
    <source>
        <dbReference type="HAMAP-Rule" id="MF_00031"/>
    </source>
</evidence>
<dbReference type="Pfam" id="PF01330">
    <property type="entry name" value="RuvA_N"/>
    <property type="match status" value="1"/>
</dbReference>
<dbReference type="InterPro" id="IPR036267">
    <property type="entry name" value="RuvA_C_sf"/>
</dbReference>
<dbReference type="Proteomes" id="UP000727962">
    <property type="component" value="Unassembled WGS sequence"/>
</dbReference>